<evidence type="ECO:0000313" key="1">
    <source>
        <dbReference type="EMBL" id="KAI2382618.1"/>
    </source>
</evidence>
<dbReference type="EMBL" id="JALBCA010000115">
    <property type="protein sequence ID" value="KAI2382618.1"/>
    <property type="molecule type" value="Genomic_DNA"/>
</dbReference>
<name>A0ACB8UPI3_9EURO</name>
<organism evidence="1">
    <name type="scientific">Ophidiomyces ophidiicola</name>
    <dbReference type="NCBI Taxonomy" id="1387563"/>
    <lineage>
        <taxon>Eukaryota</taxon>
        <taxon>Fungi</taxon>
        <taxon>Dikarya</taxon>
        <taxon>Ascomycota</taxon>
        <taxon>Pezizomycotina</taxon>
        <taxon>Eurotiomycetes</taxon>
        <taxon>Eurotiomycetidae</taxon>
        <taxon>Onygenales</taxon>
        <taxon>Onygenaceae</taxon>
        <taxon>Ophidiomyces</taxon>
    </lineage>
</organism>
<reference evidence="1" key="1">
    <citation type="journal article" date="2022" name="bioRxiv">
        <title>Population genetic analysis of Ophidiomyces ophidiicola, the causative agent of snake fungal disease, indicates recent introductions to the USA.</title>
        <authorList>
            <person name="Ladner J.T."/>
            <person name="Palmer J.M."/>
            <person name="Ettinger C.L."/>
            <person name="Stajich J.E."/>
            <person name="Farrell T.M."/>
            <person name="Glorioso B.M."/>
            <person name="Lawson B."/>
            <person name="Price S.J."/>
            <person name="Stengle A.G."/>
            <person name="Grear D.A."/>
            <person name="Lorch J.M."/>
        </authorList>
    </citation>
    <scope>NUCLEOTIDE SEQUENCE</scope>
    <source>
        <strain evidence="1">NWHC 24266-5</strain>
    </source>
</reference>
<protein>
    <submittedName>
        <fullName evidence="1">Uncharacterized protein</fullName>
    </submittedName>
</protein>
<proteinExistence type="predicted"/>
<comment type="caution">
    <text evidence="1">The sequence shown here is derived from an EMBL/GenBank/DDBJ whole genome shotgun (WGS) entry which is preliminary data.</text>
</comment>
<gene>
    <name evidence="1" type="ORF">LOY88_005840</name>
</gene>
<accession>A0ACB8UPI3</accession>
<sequence length="439" mass="47437">MAIRSSLTLLISLSHVLMTWAQLSGSNSTIPIPGATGTAPAPAPMPTGTFSNTSSPLQLLTISANNITASFIPYGARLTSLLVPDSSGQQQDVVVGFDDPALYVTNVASKNAYIGPIVGRYANRIKNSTFVLDGVTYNIPSNEFNDTQTLHGGPVGYDQRNWTVTEHTTDSITFTLFDNGFEGFPGDVISMATYTVNSSWSLNNSNFETQLTSRIVSLPLSARTPIMLANHIYWNLNAFKDPTVLDNTFLQLPLSSRYIPTDSHLIPTGDISDVKLSSNGTLDFTKPKLIGQNIQSATGVCGDNCTGYDTCFIIDRPTNTSDWTSSPETMILALNMTSTTTGISMLVNTNQKAVQIYTCNAENGTMPVKPSQVQRNREQGAGNATNSVDTVQQYGCVVIEPEGWIDGINNPQWDQLPFQVFGPGTAPAVNWATYVFGRV</sequence>